<accession>A0A9P4NXP1</accession>
<keyword evidence="3" id="KW-1185">Reference proteome</keyword>
<name>A0A9P4NXP1_9PEZI</name>
<gene>
    <name evidence="2" type="ORF">EJ08DRAFT_646742</name>
</gene>
<feature type="region of interest" description="Disordered" evidence="1">
    <location>
        <begin position="1"/>
        <end position="24"/>
    </location>
</feature>
<comment type="caution">
    <text evidence="2">The sequence shown here is derived from an EMBL/GenBank/DDBJ whole genome shotgun (WGS) entry which is preliminary data.</text>
</comment>
<feature type="compositionally biased region" description="Polar residues" evidence="1">
    <location>
        <begin position="1"/>
        <end position="20"/>
    </location>
</feature>
<dbReference type="EMBL" id="MU007017">
    <property type="protein sequence ID" value="KAF2434320.1"/>
    <property type="molecule type" value="Genomic_DNA"/>
</dbReference>
<dbReference type="Proteomes" id="UP000800235">
    <property type="component" value="Unassembled WGS sequence"/>
</dbReference>
<organism evidence="2 3">
    <name type="scientific">Tothia fuscella</name>
    <dbReference type="NCBI Taxonomy" id="1048955"/>
    <lineage>
        <taxon>Eukaryota</taxon>
        <taxon>Fungi</taxon>
        <taxon>Dikarya</taxon>
        <taxon>Ascomycota</taxon>
        <taxon>Pezizomycotina</taxon>
        <taxon>Dothideomycetes</taxon>
        <taxon>Pleosporomycetidae</taxon>
        <taxon>Venturiales</taxon>
        <taxon>Cylindrosympodiaceae</taxon>
        <taxon>Tothia</taxon>
    </lineage>
</organism>
<sequence length="185" mass="20958">MSPTFNLGKSTKPSSTTVQKEPSVRGIVKSVRKLQKDKKAERAGPGFFRGKYLDHLIAYQNQFVSSTSINSEDDTISISVPEEEPILHQKCKEKGWQKMCEAGFCLEPTSVDPWIEADRLQIDAVREAIRDLKIAEKNSEGPHDDDEDTTPLRLAVEEAKIRLNEAEKWYSAYNEGKCLVKYPQL</sequence>
<protein>
    <submittedName>
        <fullName evidence="2">Uncharacterized protein</fullName>
    </submittedName>
</protein>
<evidence type="ECO:0000313" key="2">
    <source>
        <dbReference type="EMBL" id="KAF2434320.1"/>
    </source>
</evidence>
<evidence type="ECO:0000256" key="1">
    <source>
        <dbReference type="SAM" id="MobiDB-lite"/>
    </source>
</evidence>
<reference evidence="2" key="1">
    <citation type="journal article" date="2020" name="Stud. Mycol.">
        <title>101 Dothideomycetes genomes: a test case for predicting lifestyles and emergence of pathogens.</title>
        <authorList>
            <person name="Haridas S."/>
            <person name="Albert R."/>
            <person name="Binder M."/>
            <person name="Bloem J."/>
            <person name="Labutti K."/>
            <person name="Salamov A."/>
            <person name="Andreopoulos B."/>
            <person name="Baker S."/>
            <person name="Barry K."/>
            <person name="Bills G."/>
            <person name="Bluhm B."/>
            <person name="Cannon C."/>
            <person name="Castanera R."/>
            <person name="Culley D."/>
            <person name="Daum C."/>
            <person name="Ezra D."/>
            <person name="Gonzalez J."/>
            <person name="Henrissat B."/>
            <person name="Kuo A."/>
            <person name="Liang C."/>
            <person name="Lipzen A."/>
            <person name="Lutzoni F."/>
            <person name="Magnuson J."/>
            <person name="Mondo S."/>
            <person name="Nolan M."/>
            <person name="Ohm R."/>
            <person name="Pangilinan J."/>
            <person name="Park H.-J."/>
            <person name="Ramirez L."/>
            <person name="Alfaro M."/>
            <person name="Sun H."/>
            <person name="Tritt A."/>
            <person name="Yoshinaga Y."/>
            <person name="Zwiers L.-H."/>
            <person name="Turgeon B."/>
            <person name="Goodwin S."/>
            <person name="Spatafora J."/>
            <person name="Crous P."/>
            <person name="Grigoriev I."/>
        </authorList>
    </citation>
    <scope>NUCLEOTIDE SEQUENCE</scope>
    <source>
        <strain evidence="2">CBS 130266</strain>
    </source>
</reference>
<dbReference type="AlphaFoldDB" id="A0A9P4NXP1"/>
<evidence type="ECO:0000313" key="3">
    <source>
        <dbReference type="Proteomes" id="UP000800235"/>
    </source>
</evidence>
<proteinExistence type="predicted"/>